<evidence type="ECO:0000313" key="6">
    <source>
        <dbReference type="EMBL" id="ETT84092.1"/>
    </source>
</evidence>
<feature type="transmembrane region" description="Helical" evidence="4">
    <location>
        <begin position="133"/>
        <end position="155"/>
    </location>
</feature>
<feature type="transmembrane region" description="Helical" evidence="4">
    <location>
        <begin position="72"/>
        <end position="94"/>
    </location>
</feature>
<dbReference type="RefSeq" id="WP_051448713.1">
    <property type="nucleotide sequence ID" value="NZ_ASQA01000028.1"/>
</dbReference>
<feature type="transmembrane region" description="Helical" evidence="4">
    <location>
        <begin position="252"/>
        <end position="271"/>
    </location>
</feature>
<keyword evidence="4" id="KW-0812">Transmembrane</keyword>
<dbReference type="GO" id="GO:0000160">
    <property type="term" value="P:phosphorelay signal transduction system"/>
    <property type="evidence" value="ECO:0007669"/>
    <property type="project" value="UniProtKB-KW"/>
</dbReference>
<protein>
    <submittedName>
        <fullName evidence="6">Sensor protein ComP</fullName>
    </submittedName>
</protein>
<keyword evidence="4" id="KW-0472">Membrane</keyword>
<dbReference type="Pfam" id="PF02518">
    <property type="entry name" value="HATPase_c"/>
    <property type="match status" value="1"/>
</dbReference>
<dbReference type="PANTHER" id="PTHR24421:SF60">
    <property type="entry name" value="SENSOR HISTIDINE KINASE COMP"/>
    <property type="match status" value="1"/>
</dbReference>
<evidence type="ECO:0000256" key="3">
    <source>
        <dbReference type="ARBA" id="ARBA00023012"/>
    </source>
</evidence>
<keyword evidence="1" id="KW-0808">Transferase</keyword>
<dbReference type="InterPro" id="IPR003594">
    <property type="entry name" value="HATPase_dom"/>
</dbReference>
<evidence type="ECO:0000256" key="4">
    <source>
        <dbReference type="SAM" id="Phobius"/>
    </source>
</evidence>
<comment type="caution">
    <text evidence="6">The sequence shown here is derived from an EMBL/GenBank/DDBJ whole genome shotgun (WGS) entry which is preliminary data.</text>
</comment>
<dbReference type="Proteomes" id="UP000019062">
    <property type="component" value="Unassembled WGS sequence"/>
</dbReference>
<dbReference type="PANTHER" id="PTHR24421">
    <property type="entry name" value="NITRATE/NITRITE SENSOR PROTEIN NARX-RELATED"/>
    <property type="match status" value="1"/>
</dbReference>
<evidence type="ECO:0000256" key="1">
    <source>
        <dbReference type="ARBA" id="ARBA00022679"/>
    </source>
</evidence>
<reference evidence="6 7" key="1">
    <citation type="journal article" date="2014" name="BMC Genomics">
        <title>Genomic comparison of sporeforming bacilli isolated from milk.</title>
        <authorList>
            <person name="Moreno Switt A.I."/>
            <person name="Andrus A.D."/>
            <person name="Ranieri M.L."/>
            <person name="Orsi R.H."/>
            <person name="Ivy R."/>
            <person name="den Bakker H.C."/>
            <person name="Martin N.H."/>
            <person name="Wiedmann M."/>
            <person name="Boor K.J."/>
        </authorList>
    </citation>
    <scope>NUCLEOTIDE SEQUENCE [LARGE SCALE GENOMIC DNA]</scope>
    <source>
        <strain evidence="6 7">FSL R5-213</strain>
    </source>
</reference>
<dbReference type="GO" id="GO:0016301">
    <property type="term" value="F:kinase activity"/>
    <property type="evidence" value="ECO:0007669"/>
    <property type="project" value="UniProtKB-KW"/>
</dbReference>
<feature type="transmembrane region" description="Helical" evidence="4">
    <location>
        <begin position="106"/>
        <end position="127"/>
    </location>
</feature>
<keyword evidence="3" id="KW-0902">Two-component regulatory system</keyword>
<keyword evidence="2" id="KW-0418">Kinase</keyword>
<feature type="domain" description="Histidine kinase/HSP90-like ATPase" evidence="5">
    <location>
        <begin position="626"/>
        <end position="713"/>
    </location>
</feature>
<dbReference type="InterPro" id="IPR050482">
    <property type="entry name" value="Sensor_HK_TwoCompSys"/>
</dbReference>
<dbReference type="SUPFAM" id="SSF55874">
    <property type="entry name" value="ATPase domain of HSP90 chaperone/DNA topoisomerase II/histidine kinase"/>
    <property type="match status" value="1"/>
</dbReference>
<gene>
    <name evidence="6" type="ORF">C176_12028</name>
</gene>
<dbReference type="AlphaFoldDB" id="W4EVJ6"/>
<dbReference type="CDD" id="cd16917">
    <property type="entry name" value="HATPase_UhpB-NarQ-NarX-like"/>
    <property type="match status" value="1"/>
</dbReference>
<evidence type="ECO:0000259" key="5">
    <source>
        <dbReference type="Pfam" id="PF02518"/>
    </source>
</evidence>
<dbReference type="PATRIC" id="fig|1227360.4.peg.2452"/>
<accession>W4EVJ6</accession>
<feature type="transmembrane region" description="Helical" evidence="4">
    <location>
        <begin position="227"/>
        <end position="246"/>
    </location>
</feature>
<name>W4EVJ6_9BACL</name>
<dbReference type="InterPro" id="IPR036890">
    <property type="entry name" value="HATPase_C_sf"/>
</dbReference>
<evidence type="ECO:0000256" key="2">
    <source>
        <dbReference type="ARBA" id="ARBA00022777"/>
    </source>
</evidence>
<keyword evidence="7" id="KW-1185">Reference proteome</keyword>
<feature type="transmembrane region" description="Helical" evidence="4">
    <location>
        <begin position="167"/>
        <end position="190"/>
    </location>
</feature>
<feature type="transmembrane region" description="Helical" evidence="4">
    <location>
        <begin position="320"/>
        <end position="336"/>
    </location>
</feature>
<keyword evidence="4" id="KW-1133">Transmembrane helix</keyword>
<feature type="transmembrane region" description="Helical" evidence="4">
    <location>
        <begin position="292"/>
        <end position="314"/>
    </location>
</feature>
<sequence length="716" mass="83370">MVIEHFEYPDWAELHEISKGDILIAIDDFSPYKMEHVAPDGIVRSAKTLTVMDATGNIKEIDVLYHELPKAFSHFFILPVIYFLLMLSLAIYLYKQKSGNVASLNILIYFLLTVSLAYCSVGASTQLHPVGSIVNSTCLILCLVLLIHFLQKYFAFLRIPWRFNKKIWILYLITVCVFLVSMIEIFNSAFFTLNTIIILLLFVALIFYILIILATSYTRDRSIQLQILFWFIVLPFLPFVIFYVLPELLFQQAILSPSTCAISLLCIPFTFTFMQVTERLFDVDYYVSRIRYYVLFAGGMTVWLMIGIDSFLSISIRTNIGIALFIFISIFVLLCVKEKIDYVYRKVLFSTNGNNIHFLYSIIDKVGKEIKMEDLFNTLSDQLMKQLEMNTVYVIQYDMETEQISLANAQSEENRHQLQLTPKDLDQLQVGSIKKFQTFYVACLHRNIKTKYFLILRTNSKIHLKKEELLWLELLLHYIDNFVENTQLVEDLMFELKQAKEGQNYPAWLHKLCWLQLEEVKSQLGQELHDTILQEQIFLIRELDNLLYVRDRDLVQQKILQIHQQLITINVQLRLYCEQLKPPLLQTLGLEAALTKLFNQTEQRAHFTLMHSIEPLLIDDNEMSLLIYRLIQEMLNNALTHSKATYVKIELRALSQGFHLFYMDNGIGCHLEDLYLSGTMGIIGMKERVAAYKGTMVIDSYPNEGMQFDITVNKGD</sequence>
<organism evidence="6 7">
    <name type="scientific">Viridibacillus arenosi FSL R5-213</name>
    <dbReference type="NCBI Taxonomy" id="1227360"/>
    <lineage>
        <taxon>Bacteria</taxon>
        <taxon>Bacillati</taxon>
        <taxon>Bacillota</taxon>
        <taxon>Bacilli</taxon>
        <taxon>Bacillales</taxon>
        <taxon>Caryophanaceae</taxon>
        <taxon>Viridibacillus</taxon>
    </lineage>
</organism>
<dbReference type="eggNOG" id="COG4585">
    <property type="taxonomic scope" value="Bacteria"/>
</dbReference>
<dbReference type="EMBL" id="ASQA01000028">
    <property type="protein sequence ID" value="ETT84092.1"/>
    <property type="molecule type" value="Genomic_DNA"/>
</dbReference>
<evidence type="ECO:0000313" key="7">
    <source>
        <dbReference type="Proteomes" id="UP000019062"/>
    </source>
</evidence>
<feature type="transmembrane region" description="Helical" evidence="4">
    <location>
        <begin position="196"/>
        <end position="215"/>
    </location>
</feature>
<proteinExistence type="predicted"/>
<dbReference type="Gene3D" id="3.30.565.10">
    <property type="entry name" value="Histidine kinase-like ATPase, C-terminal domain"/>
    <property type="match status" value="1"/>
</dbReference>